<evidence type="ECO:0000256" key="8">
    <source>
        <dbReference type="PROSITE-ProRule" id="PRU00175"/>
    </source>
</evidence>
<feature type="region of interest" description="Disordered" evidence="9">
    <location>
        <begin position="1"/>
        <end position="37"/>
    </location>
</feature>
<comment type="catalytic activity">
    <reaction evidence="1">
        <text>S-ubiquitinyl-[E2 ubiquitin-conjugating enzyme]-L-cysteine + [acceptor protein]-L-lysine = [E2 ubiquitin-conjugating enzyme]-L-cysteine + N(6)-ubiquitinyl-[acceptor protein]-L-lysine.</text>
        <dbReference type="EC" id="2.3.2.27"/>
    </reaction>
</comment>
<dbReference type="GO" id="GO:0016567">
    <property type="term" value="P:protein ubiquitination"/>
    <property type="evidence" value="ECO:0007669"/>
    <property type="project" value="UniProtKB-ARBA"/>
</dbReference>
<evidence type="ECO:0000256" key="1">
    <source>
        <dbReference type="ARBA" id="ARBA00000900"/>
    </source>
</evidence>
<keyword evidence="5 8" id="KW-0863">Zinc-finger</keyword>
<evidence type="ECO:0000256" key="9">
    <source>
        <dbReference type="SAM" id="MobiDB-lite"/>
    </source>
</evidence>
<accession>A0A9W8GB76</accession>
<dbReference type="EC" id="2.3.2.27" evidence="2"/>
<keyword evidence="3" id="KW-0808">Transferase</keyword>
<evidence type="ECO:0000256" key="7">
    <source>
        <dbReference type="ARBA" id="ARBA00022833"/>
    </source>
</evidence>
<feature type="region of interest" description="Disordered" evidence="9">
    <location>
        <begin position="119"/>
        <end position="193"/>
    </location>
</feature>
<keyword evidence="7" id="KW-0862">Zinc</keyword>
<dbReference type="Proteomes" id="UP001151518">
    <property type="component" value="Unassembled WGS sequence"/>
</dbReference>
<evidence type="ECO:0000259" key="10">
    <source>
        <dbReference type="PROSITE" id="PS50089"/>
    </source>
</evidence>
<dbReference type="SMART" id="SM01197">
    <property type="entry name" value="FANCL_C"/>
    <property type="match status" value="1"/>
</dbReference>
<dbReference type="SMART" id="SM00184">
    <property type="entry name" value="RING"/>
    <property type="match status" value="1"/>
</dbReference>
<evidence type="ECO:0000256" key="3">
    <source>
        <dbReference type="ARBA" id="ARBA00022679"/>
    </source>
</evidence>
<feature type="compositionally biased region" description="Low complexity" evidence="9">
    <location>
        <begin position="15"/>
        <end position="33"/>
    </location>
</feature>
<evidence type="ECO:0000313" key="11">
    <source>
        <dbReference type="EMBL" id="KAJ2678658.1"/>
    </source>
</evidence>
<dbReference type="GO" id="GO:0008270">
    <property type="term" value="F:zinc ion binding"/>
    <property type="evidence" value="ECO:0007669"/>
    <property type="project" value="UniProtKB-KW"/>
</dbReference>
<reference evidence="11" key="1">
    <citation type="submission" date="2022-07" db="EMBL/GenBank/DDBJ databases">
        <title>Phylogenomic reconstructions and comparative analyses of Kickxellomycotina fungi.</title>
        <authorList>
            <person name="Reynolds N.K."/>
            <person name="Stajich J.E."/>
            <person name="Barry K."/>
            <person name="Grigoriev I.V."/>
            <person name="Crous P."/>
            <person name="Smith M.E."/>
        </authorList>
    </citation>
    <scope>NUCLEOTIDE SEQUENCE</scope>
    <source>
        <strain evidence="11">NRRL 3115</strain>
    </source>
</reference>
<dbReference type="FunFam" id="3.30.40.10:FF:000127">
    <property type="entry name" value="E3 ubiquitin-protein ligase RNF181"/>
    <property type="match status" value="1"/>
</dbReference>
<dbReference type="GO" id="GO:0006511">
    <property type="term" value="P:ubiquitin-dependent protein catabolic process"/>
    <property type="evidence" value="ECO:0007669"/>
    <property type="project" value="TreeGrafter"/>
</dbReference>
<dbReference type="PANTHER" id="PTHR45931:SF3">
    <property type="entry name" value="RING ZINC FINGER-CONTAINING PROTEIN"/>
    <property type="match status" value="1"/>
</dbReference>
<proteinExistence type="predicted"/>
<feature type="compositionally biased region" description="Acidic residues" evidence="9">
    <location>
        <begin position="82"/>
        <end position="93"/>
    </location>
</feature>
<keyword evidence="4" id="KW-0479">Metal-binding</keyword>
<evidence type="ECO:0000256" key="2">
    <source>
        <dbReference type="ARBA" id="ARBA00012483"/>
    </source>
</evidence>
<comment type="caution">
    <text evidence="11">The sequence shown here is derived from an EMBL/GenBank/DDBJ whole genome shotgun (WGS) entry which is preliminary data.</text>
</comment>
<feature type="region of interest" description="Disordered" evidence="9">
    <location>
        <begin position="70"/>
        <end position="93"/>
    </location>
</feature>
<dbReference type="CDD" id="cd16454">
    <property type="entry name" value="RING-H2_PA-TM-RING"/>
    <property type="match status" value="1"/>
</dbReference>
<feature type="compositionally biased region" description="Low complexity" evidence="9">
    <location>
        <begin position="166"/>
        <end position="176"/>
    </location>
</feature>
<dbReference type="SMART" id="SM00744">
    <property type="entry name" value="RINGv"/>
    <property type="match status" value="1"/>
</dbReference>
<feature type="compositionally biased region" description="Low complexity" evidence="9">
    <location>
        <begin position="124"/>
        <end position="133"/>
    </location>
</feature>
<dbReference type="PROSITE" id="PS50089">
    <property type="entry name" value="ZF_RING_2"/>
    <property type="match status" value="1"/>
</dbReference>
<dbReference type="AlphaFoldDB" id="A0A9W8GB76"/>
<dbReference type="Gene3D" id="3.30.40.10">
    <property type="entry name" value="Zinc/RING finger domain, C3HC4 (zinc finger)"/>
    <property type="match status" value="1"/>
</dbReference>
<dbReference type="InterPro" id="IPR013083">
    <property type="entry name" value="Znf_RING/FYVE/PHD"/>
</dbReference>
<evidence type="ECO:0000313" key="12">
    <source>
        <dbReference type="Proteomes" id="UP001151518"/>
    </source>
</evidence>
<feature type="region of interest" description="Disordered" evidence="9">
    <location>
        <begin position="396"/>
        <end position="448"/>
    </location>
</feature>
<organism evidence="11 12">
    <name type="scientific">Coemansia spiralis</name>
    <dbReference type="NCBI Taxonomy" id="417178"/>
    <lineage>
        <taxon>Eukaryota</taxon>
        <taxon>Fungi</taxon>
        <taxon>Fungi incertae sedis</taxon>
        <taxon>Zoopagomycota</taxon>
        <taxon>Kickxellomycotina</taxon>
        <taxon>Kickxellomycetes</taxon>
        <taxon>Kickxellales</taxon>
        <taxon>Kickxellaceae</taxon>
        <taxon>Coemansia</taxon>
    </lineage>
</organism>
<dbReference type="InterPro" id="IPR039525">
    <property type="entry name" value="RNF126-like_zinc-ribbon"/>
</dbReference>
<dbReference type="OrthoDB" id="8062037at2759"/>
<feature type="compositionally biased region" description="Polar residues" evidence="9">
    <location>
        <begin position="424"/>
        <end position="436"/>
    </location>
</feature>
<dbReference type="InterPro" id="IPR001841">
    <property type="entry name" value="Znf_RING"/>
</dbReference>
<evidence type="ECO:0000256" key="4">
    <source>
        <dbReference type="ARBA" id="ARBA00022723"/>
    </source>
</evidence>
<dbReference type="InterPro" id="IPR011016">
    <property type="entry name" value="Znf_RING-CH"/>
</dbReference>
<dbReference type="Pfam" id="PF14369">
    <property type="entry name" value="Zn_ribbon_19"/>
    <property type="match status" value="1"/>
</dbReference>
<feature type="region of interest" description="Disordered" evidence="9">
    <location>
        <begin position="212"/>
        <end position="248"/>
    </location>
</feature>
<sequence>MFTGDGAGLTDEQRPQGQEQEQEQQQQRQSQRRTPSFWCHQCRREISPMMAPNPVCPRCHGDFVEEIEAENDPRDFLASTDADNDHDEDEMENEFGGAGNYNQELQTMLQDMLSHIMGRPLNATGGNNQTGEQEGQDTEATNNEHSDIRLPGAMPGTNNGSGDNGTFGRSTTSGSSADQGERRFPGLRTWTSNLGGGHVSVSVSSFSPENLASRATAASGQRQSESTGDGSTDQQQRSSEDVRRPMFIDPEENAPLTLGNLVSSLMSALGGVSRGEDGQGNGGINPIFGVPIGNLGDYAWGQNSLDDIITHLMEQNQNVNSQPPASDEAIAKLPRRKITISEVERKLDCGICMDEYNPEEEVVELPCKHVYHNECIEHWLKMNGTCPICRTRIETKDSDSGGSGPGASGGSPVPRPHSDLPGSFPSSPQQNQSHSGDNALEPEQEPVD</sequence>
<keyword evidence="6" id="KW-0833">Ubl conjugation pathway</keyword>
<gene>
    <name evidence="11" type="ORF">GGI25_002246</name>
</gene>
<dbReference type="PANTHER" id="PTHR45931">
    <property type="entry name" value="SI:CH211-59O9.10"/>
    <property type="match status" value="1"/>
</dbReference>
<dbReference type="EMBL" id="JANBTW010000019">
    <property type="protein sequence ID" value="KAJ2678658.1"/>
    <property type="molecule type" value="Genomic_DNA"/>
</dbReference>
<dbReference type="InterPro" id="IPR051834">
    <property type="entry name" value="RING_finger_E3_ligase"/>
</dbReference>
<protein>
    <recommendedName>
        <fullName evidence="2">RING-type E3 ubiquitin transferase</fullName>
        <ecNumber evidence="2">2.3.2.27</ecNumber>
    </recommendedName>
</protein>
<name>A0A9W8GB76_9FUNG</name>
<dbReference type="Pfam" id="PF13639">
    <property type="entry name" value="zf-RING_2"/>
    <property type="match status" value="1"/>
</dbReference>
<dbReference type="GO" id="GO:0005634">
    <property type="term" value="C:nucleus"/>
    <property type="evidence" value="ECO:0007669"/>
    <property type="project" value="TreeGrafter"/>
</dbReference>
<feature type="compositionally biased region" description="Polar residues" evidence="9">
    <location>
        <begin position="216"/>
        <end position="237"/>
    </location>
</feature>
<dbReference type="GO" id="GO:0061630">
    <property type="term" value="F:ubiquitin protein ligase activity"/>
    <property type="evidence" value="ECO:0007669"/>
    <property type="project" value="UniProtKB-EC"/>
</dbReference>
<dbReference type="SUPFAM" id="SSF57850">
    <property type="entry name" value="RING/U-box"/>
    <property type="match status" value="1"/>
</dbReference>
<evidence type="ECO:0000256" key="5">
    <source>
        <dbReference type="ARBA" id="ARBA00022771"/>
    </source>
</evidence>
<evidence type="ECO:0000256" key="6">
    <source>
        <dbReference type="ARBA" id="ARBA00022786"/>
    </source>
</evidence>
<feature type="domain" description="RING-type" evidence="10">
    <location>
        <begin position="349"/>
        <end position="390"/>
    </location>
</feature>